<protein>
    <submittedName>
        <fullName evidence="8">Putative transmembrane transport protein (Modular protein)</fullName>
    </submittedName>
</protein>
<dbReference type="SUPFAM" id="SSF103473">
    <property type="entry name" value="MFS general substrate transporter"/>
    <property type="match status" value="1"/>
</dbReference>
<dbReference type="OrthoDB" id="4332123at2"/>
<feature type="transmembrane region" description="Helical" evidence="6">
    <location>
        <begin position="20"/>
        <end position="44"/>
    </location>
</feature>
<gene>
    <name evidence="8" type="ORF">BN10_690026</name>
</gene>
<dbReference type="InterPro" id="IPR036259">
    <property type="entry name" value="MFS_trans_sf"/>
</dbReference>
<name>N0E1X5_9MICO</name>
<dbReference type="SUPFAM" id="SSF52788">
    <property type="entry name" value="Phosphotyrosine protein phosphatases I"/>
    <property type="match status" value="1"/>
</dbReference>
<evidence type="ECO:0000313" key="8">
    <source>
        <dbReference type="EMBL" id="CCH70892.1"/>
    </source>
</evidence>
<dbReference type="CDD" id="cd06174">
    <property type="entry name" value="MFS"/>
    <property type="match status" value="1"/>
</dbReference>
<keyword evidence="4 6" id="KW-1133">Transmembrane helix</keyword>
<evidence type="ECO:0000259" key="7">
    <source>
        <dbReference type="PROSITE" id="PS50850"/>
    </source>
</evidence>
<dbReference type="PANTHER" id="PTHR42718:SF9">
    <property type="entry name" value="MAJOR FACILITATOR SUPERFAMILY MULTIDRUG TRANSPORTER MFSC"/>
    <property type="match status" value="1"/>
</dbReference>
<dbReference type="eggNOG" id="COG2271">
    <property type="taxonomic scope" value="Bacteria"/>
</dbReference>
<feature type="domain" description="Major facilitator superfamily (MFS) profile" evidence="7">
    <location>
        <begin position="17"/>
        <end position="419"/>
    </location>
</feature>
<feature type="transmembrane region" description="Helical" evidence="6">
    <location>
        <begin position="318"/>
        <end position="342"/>
    </location>
</feature>
<keyword evidence="5 6" id="KW-0472">Membrane</keyword>
<keyword evidence="9" id="KW-1185">Reference proteome</keyword>
<accession>N0E1X5</accession>
<feature type="transmembrane region" description="Helical" evidence="6">
    <location>
        <begin position="170"/>
        <end position="194"/>
    </location>
</feature>
<dbReference type="Proteomes" id="UP000013167">
    <property type="component" value="Unassembled WGS sequence"/>
</dbReference>
<dbReference type="Gene3D" id="3.40.50.2300">
    <property type="match status" value="1"/>
</dbReference>
<evidence type="ECO:0000256" key="6">
    <source>
        <dbReference type="SAM" id="Phobius"/>
    </source>
</evidence>
<feature type="transmembrane region" description="Helical" evidence="6">
    <location>
        <begin position="85"/>
        <end position="103"/>
    </location>
</feature>
<dbReference type="Gene3D" id="1.10.8.1060">
    <property type="entry name" value="Corynebacterium glutamicum thioredoxin-dependent arsenate reductase, N-terminal domain"/>
    <property type="match status" value="1"/>
</dbReference>
<feature type="transmembrane region" description="Helical" evidence="6">
    <location>
        <begin position="115"/>
        <end position="136"/>
    </location>
</feature>
<feature type="transmembrane region" description="Helical" evidence="6">
    <location>
        <begin position="229"/>
        <end position="249"/>
    </location>
</feature>
<dbReference type="PANTHER" id="PTHR42718">
    <property type="entry name" value="MAJOR FACILITATOR SUPERFAMILY MULTIDRUG TRANSPORTER MFSC"/>
    <property type="match status" value="1"/>
</dbReference>
<feature type="transmembrane region" description="Helical" evidence="6">
    <location>
        <begin position="261"/>
        <end position="281"/>
    </location>
</feature>
<dbReference type="PROSITE" id="PS50850">
    <property type="entry name" value="MFS"/>
    <property type="match status" value="1"/>
</dbReference>
<feature type="transmembrane region" description="Helical" evidence="6">
    <location>
        <begin position="354"/>
        <end position="375"/>
    </location>
</feature>
<keyword evidence="3 6" id="KW-0812">Transmembrane</keyword>
<proteinExistence type="predicted"/>
<evidence type="ECO:0000256" key="4">
    <source>
        <dbReference type="ARBA" id="ARBA00022989"/>
    </source>
</evidence>
<keyword evidence="2" id="KW-0813">Transport</keyword>
<feature type="transmembrane region" description="Helical" evidence="6">
    <location>
        <begin position="56"/>
        <end position="78"/>
    </location>
</feature>
<dbReference type="InterPro" id="IPR036196">
    <property type="entry name" value="Ptyr_pPase_sf"/>
</dbReference>
<dbReference type="STRING" id="1193181.BN10_690026"/>
<reference evidence="8 9" key="1">
    <citation type="journal article" date="2013" name="ISME J.">
        <title>A metabolic model for members of the genus Tetrasphaera involved in enhanced biological phosphorus removal.</title>
        <authorList>
            <person name="Kristiansen R."/>
            <person name="Nguyen H.T.T."/>
            <person name="Saunders A.M."/>
            <person name="Nielsen J.L."/>
            <person name="Wimmer R."/>
            <person name="Le V.Q."/>
            <person name="McIlroy S.J."/>
            <person name="Petrovski S."/>
            <person name="Seviour R.J."/>
            <person name="Calteau A."/>
            <person name="Nielsen K.L."/>
            <person name="Nielsen P.H."/>
        </authorList>
    </citation>
    <scope>NUCLEOTIDE SEQUENCE [LARGE SCALE GENOMIC DNA]</scope>
    <source>
        <strain evidence="8 9">Lp2</strain>
    </source>
</reference>
<dbReference type="NCBIfam" id="NF046112">
    <property type="entry name" value="MSMEG_6209_Nter"/>
    <property type="match status" value="1"/>
</dbReference>
<dbReference type="Pfam" id="PF01451">
    <property type="entry name" value="LMWPc"/>
    <property type="match status" value="1"/>
</dbReference>
<evidence type="ECO:0000313" key="9">
    <source>
        <dbReference type="Proteomes" id="UP000013167"/>
    </source>
</evidence>
<dbReference type="InterPro" id="IPR011701">
    <property type="entry name" value="MFS"/>
</dbReference>
<dbReference type="Pfam" id="PF07690">
    <property type="entry name" value="MFS_1"/>
    <property type="match status" value="1"/>
</dbReference>
<dbReference type="InterPro" id="IPR020846">
    <property type="entry name" value="MFS_dom"/>
</dbReference>
<dbReference type="RefSeq" id="WP_010850735.1">
    <property type="nucleotide sequence ID" value="NZ_HF570956.1"/>
</dbReference>
<feature type="transmembrane region" description="Helical" evidence="6">
    <location>
        <begin position="395"/>
        <end position="412"/>
    </location>
</feature>
<dbReference type="SMART" id="SM00226">
    <property type="entry name" value="LMWPc"/>
    <property type="match status" value="1"/>
</dbReference>
<dbReference type="GO" id="GO:0005886">
    <property type="term" value="C:plasma membrane"/>
    <property type="evidence" value="ECO:0007669"/>
    <property type="project" value="UniProtKB-SubCell"/>
</dbReference>
<feature type="transmembrane region" description="Helical" evidence="6">
    <location>
        <begin position="293"/>
        <end position="312"/>
    </location>
</feature>
<dbReference type="eggNOG" id="COG0394">
    <property type="taxonomic scope" value="Bacteria"/>
</dbReference>
<dbReference type="GO" id="GO:0022857">
    <property type="term" value="F:transmembrane transporter activity"/>
    <property type="evidence" value="ECO:0007669"/>
    <property type="project" value="InterPro"/>
</dbReference>
<dbReference type="EMBL" id="CAIZ01000140">
    <property type="protein sequence ID" value="CCH70892.1"/>
    <property type="molecule type" value="Genomic_DNA"/>
</dbReference>
<organism evidence="8 9">
    <name type="scientific">Phycicoccus elongatus Lp2</name>
    <dbReference type="NCBI Taxonomy" id="1193181"/>
    <lineage>
        <taxon>Bacteria</taxon>
        <taxon>Bacillati</taxon>
        <taxon>Actinomycetota</taxon>
        <taxon>Actinomycetes</taxon>
        <taxon>Micrococcales</taxon>
        <taxon>Intrasporangiaceae</taxon>
        <taxon>Phycicoccus</taxon>
    </lineage>
</organism>
<evidence type="ECO:0000256" key="5">
    <source>
        <dbReference type="ARBA" id="ARBA00023136"/>
    </source>
</evidence>
<dbReference type="AlphaFoldDB" id="N0E1X5"/>
<dbReference type="HOGENOM" id="CLU_413267_0_0_11"/>
<evidence type="ECO:0000256" key="2">
    <source>
        <dbReference type="ARBA" id="ARBA00022448"/>
    </source>
</evidence>
<comment type="caution">
    <text evidence="8">The sequence shown here is derived from an EMBL/GenBank/DDBJ whole genome shotgun (WGS) entry which is preliminary data.</text>
</comment>
<feature type="transmembrane region" description="Helical" evidence="6">
    <location>
        <begin position="143"/>
        <end position="164"/>
    </location>
</feature>
<dbReference type="Gene3D" id="1.20.1250.20">
    <property type="entry name" value="MFS general substrate transporter like domains"/>
    <property type="match status" value="2"/>
</dbReference>
<evidence type="ECO:0000256" key="3">
    <source>
        <dbReference type="ARBA" id="ARBA00022692"/>
    </source>
</evidence>
<dbReference type="InterPro" id="IPR023485">
    <property type="entry name" value="Ptyr_pPase"/>
</dbReference>
<evidence type="ECO:0000256" key="1">
    <source>
        <dbReference type="ARBA" id="ARBA00004651"/>
    </source>
</evidence>
<comment type="subcellular location">
    <subcellularLocation>
        <location evidence="1">Cell membrane</location>
        <topology evidence="1">Multi-pass membrane protein</topology>
    </subcellularLocation>
</comment>
<sequence length="664" mass="71213">MTSQLRRQVHNTGRRRAWVIWLVGLSVYGLAVFHRTSLGVAGILAAERFGISASQLATFTVVQLGVYAAMQIPVGVLLDRFGSRRLMLVGLGLMTVGQFWFAFAQDFTGGLAARVLLGIGDAMIFTSLLRLVALWFRVKQAPMVTQITGVLGQLGAIASASPLAYGLKQWGWTTSFTVAASVGVVLSVLLFFVVKDSPYTGDSIERIKVRALARTLAEVWDNPGTRLGLWVHFSTMFGGTVFVMLWGYPFLVAGQGLSPETASALLVVMTVSSMAAGPLLGLATARVPVHRSLMVIGIVLLICVVWAAVLLWPGRAPLWLLVLLIVVLAIGGPGSMVGFDLARTFHPSERLGRATGVVNIGGFIASLLAMAGIGLVLDLRAPGGPDTYTTADFKAAMSVQFLFWGVGLVQLVRYRRKGREFIAEVPGAIEALRAGEALLPGISLLPDDVPVTRDDESMHIPDDRDFEALVDELAARHADTLTREDVADAVSAARSRLSEHSHHPEFLEVLVARAAREDLADRVAAQGGSPLGVRTLVFVSTHDSVRSRIAAAWAEHLGGRHVDVRTAGPEPLGHDNPLVERVLAEQGVPLAQAGHDVADDVVHSADMVIELGADVPRVPGRRHVRWDIADPHGKSVDAIRRVRDDIGERVCGLLEDLGVGGARS</sequence>